<evidence type="ECO:0000313" key="2">
    <source>
        <dbReference type="Proteomes" id="UP000634136"/>
    </source>
</evidence>
<organism evidence="1 2">
    <name type="scientific">Senna tora</name>
    <dbReference type="NCBI Taxonomy" id="362788"/>
    <lineage>
        <taxon>Eukaryota</taxon>
        <taxon>Viridiplantae</taxon>
        <taxon>Streptophyta</taxon>
        <taxon>Embryophyta</taxon>
        <taxon>Tracheophyta</taxon>
        <taxon>Spermatophyta</taxon>
        <taxon>Magnoliopsida</taxon>
        <taxon>eudicotyledons</taxon>
        <taxon>Gunneridae</taxon>
        <taxon>Pentapetalae</taxon>
        <taxon>rosids</taxon>
        <taxon>fabids</taxon>
        <taxon>Fabales</taxon>
        <taxon>Fabaceae</taxon>
        <taxon>Caesalpinioideae</taxon>
        <taxon>Cassia clade</taxon>
        <taxon>Senna</taxon>
    </lineage>
</organism>
<keyword evidence="2" id="KW-1185">Reference proteome</keyword>
<reference evidence="1" key="1">
    <citation type="submission" date="2020-09" db="EMBL/GenBank/DDBJ databases">
        <title>Genome-Enabled Discovery of Anthraquinone Biosynthesis in Senna tora.</title>
        <authorList>
            <person name="Kang S.-H."/>
            <person name="Pandey R.P."/>
            <person name="Lee C.-M."/>
            <person name="Sim J.-S."/>
            <person name="Jeong J.-T."/>
            <person name="Choi B.-S."/>
            <person name="Jung M."/>
            <person name="Ginzburg D."/>
            <person name="Zhao K."/>
            <person name="Won S.Y."/>
            <person name="Oh T.-J."/>
            <person name="Yu Y."/>
            <person name="Kim N.-H."/>
            <person name="Lee O.R."/>
            <person name="Lee T.-H."/>
            <person name="Bashyal P."/>
            <person name="Kim T.-S."/>
            <person name="Lee W.-H."/>
            <person name="Kawkins C."/>
            <person name="Kim C.-K."/>
            <person name="Kim J.S."/>
            <person name="Ahn B.O."/>
            <person name="Rhee S.Y."/>
            <person name="Sohng J.K."/>
        </authorList>
    </citation>
    <scope>NUCLEOTIDE SEQUENCE</scope>
    <source>
        <tissue evidence="1">Leaf</tissue>
    </source>
</reference>
<proteinExistence type="predicted"/>
<name>A0A835C7C3_9FABA</name>
<accession>A0A835C7C3</accession>
<dbReference type="Proteomes" id="UP000634136">
    <property type="component" value="Unassembled WGS sequence"/>
</dbReference>
<comment type="caution">
    <text evidence="1">The sequence shown here is derived from an EMBL/GenBank/DDBJ whole genome shotgun (WGS) entry which is preliminary data.</text>
</comment>
<protein>
    <submittedName>
        <fullName evidence="1">Uncharacterized protein</fullName>
    </submittedName>
</protein>
<evidence type="ECO:0000313" key="1">
    <source>
        <dbReference type="EMBL" id="KAF7834236.1"/>
    </source>
</evidence>
<dbReference type="AlphaFoldDB" id="A0A835C7C3"/>
<gene>
    <name evidence="1" type="ORF">G2W53_009095</name>
</gene>
<sequence length="55" mass="5861">MIIAGKGVVQPFCQFAGTCLRIVVWLSGTVKDVIADIRGEHSDEASSTTITKPVN</sequence>
<dbReference type="EMBL" id="JAAIUW010000004">
    <property type="protein sequence ID" value="KAF7834236.1"/>
    <property type="molecule type" value="Genomic_DNA"/>
</dbReference>